<evidence type="ECO:0000313" key="2">
    <source>
        <dbReference type="EMBL" id="TXD38982.1"/>
    </source>
</evidence>
<protein>
    <recommendedName>
        <fullName evidence="4">Outer membrane protein beta-barrel domain-containing protein</fullName>
    </recommendedName>
</protein>
<gene>
    <name evidence="2" type="ORF">FRC98_00850</name>
</gene>
<accession>A0A5C6XN00</accession>
<keyword evidence="3" id="KW-1185">Reference proteome</keyword>
<dbReference type="OrthoDB" id="5394858at2"/>
<sequence length="297" mass="32918">MSAWKRRVVSLWSALSVLTLAAPAMAGSNDLELSRFATFNDTTDESGCTETCGFAEPDDQLFYDLSRDLGQVMAPRFVAPSETLGQAGFAVMFMGSLSAIPHNERHWQEGVRDRNPESTLFTGHLQVRKGLPFSFEVAGNLGYLYDSEMFTMGADVRWALNEGFYYFPDVGVRGTVNTVVGARELNMVNVGWDVSASKSFALGGVMALTPYVGFQQLYVISSSRVLNAYPEDPRPPQFNPDSPGQVFAPEFVFSQEQIQINRFLGGLRMHVWILNFTLEAVFSDTVQQYTFAGGVDF</sequence>
<evidence type="ECO:0008006" key="4">
    <source>
        <dbReference type="Google" id="ProtNLM"/>
    </source>
</evidence>
<keyword evidence="1" id="KW-0732">Signal</keyword>
<proteinExistence type="predicted"/>
<name>A0A5C6XN00_9DELT</name>
<comment type="caution">
    <text evidence="2">The sequence shown here is derived from an EMBL/GenBank/DDBJ whole genome shotgun (WGS) entry which is preliminary data.</text>
</comment>
<feature type="chain" id="PRO_5022823233" description="Outer membrane protein beta-barrel domain-containing protein" evidence="1">
    <location>
        <begin position="27"/>
        <end position="297"/>
    </location>
</feature>
<reference evidence="2 3" key="1">
    <citation type="submission" date="2019-08" db="EMBL/GenBank/DDBJ databases">
        <title>Bradymonadales sp. TMQ4.</title>
        <authorList>
            <person name="Liang Q."/>
        </authorList>
    </citation>
    <scope>NUCLEOTIDE SEQUENCE [LARGE SCALE GENOMIC DNA]</scope>
    <source>
        <strain evidence="2 3">TMQ4</strain>
    </source>
</reference>
<organism evidence="2 3">
    <name type="scientific">Lujinxingia vulgaris</name>
    <dbReference type="NCBI Taxonomy" id="2600176"/>
    <lineage>
        <taxon>Bacteria</taxon>
        <taxon>Deltaproteobacteria</taxon>
        <taxon>Bradymonadales</taxon>
        <taxon>Lujinxingiaceae</taxon>
        <taxon>Lujinxingia</taxon>
    </lineage>
</organism>
<evidence type="ECO:0000256" key="1">
    <source>
        <dbReference type="SAM" id="SignalP"/>
    </source>
</evidence>
<dbReference type="Proteomes" id="UP000321412">
    <property type="component" value="Unassembled WGS sequence"/>
</dbReference>
<dbReference type="AlphaFoldDB" id="A0A5C6XN00"/>
<evidence type="ECO:0000313" key="3">
    <source>
        <dbReference type="Proteomes" id="UP000321412"/>
    </source>
</evidence>
<feature type="signal peptide" evidence="1">
    <location>
        <begin position="1"/>
        <end position="26"/>
    </location>
</feature>
<dbReference type="EMBL" id="VOSM01000001">
    <property type="protein sequence ID" value="TXD38982.1"/>
    <property type="molecule type" value="Genomic_DNA"/>
</dbReference>
<dbReference type="RefSeq" id="WP_146979418.1">
    <property type="nucleotide sequence ID" value="NZ_VOSM01000001.1"/>
</dbReference>